<dbReference type="Pfam" id="PF24883">
    <property type="entry name" value="NPHP3_N"/>
    <property type="match status" value="1"/>
</dbReference>
<dbReference type="PROSITE" id="PS50088">
    <property type="entry name" value="ANK_REPEAT"/>
    <property type="match status" value="2"/>
</dbReference>
<dbReference type="Proteomes" id="UP000037505">
    <property type="component" value="Unassembled WGS sequence"/>
</dbReference>
<evidence type="ECO:0000313" key="6">
    <source>
        <dbReference type="Proteomes" id="UP000037505"/>
    </source>
</evidence>
<evidence type="ECO:0000256" key="1">
    <source>
        <dbReference type="ARBA" id="ARBA00022737"/>
    </source>
</evidence>
<dbReference type="Pfam" id="PF00023">
    <property type="entry name" value="Ank"/>
    <property type="match status" value="1"/>
</dbReference>
<dbReference type="OrthoDB" id="341259at2759"/>
<reference evidence="5 6" key="1">
    <citation type="submission" date="2014-06" db="EMBL/GenBank/DDBJ databases">
        <title>The Genome of the Aflatoxigenic Filamentous Fungus Aspergillus nomius.</title>
        <authorList>
            <person name="Moore M.G."/>
            <person name="Shannon B.M."/>
            <person name="Brian M.M."/>
        </authorList>
    </citation>
    <scope>NUCLEOTIDE SEQUENCE [LARGE SCALE GENOMIC DNA]</scope>
    <source>
        <strain evidence="5 6">NRRL 13137</strain>
    </source>
</reference>
<dbReference type="SUPFAM" id="SSF53474">
    <property type="entry name" value="alpha/beta-Hydrolases"/>
    <property type="match status" value="1"/>
</dbReference>
<dbReference type="PANTHER" id="PTHR24198:SF165">
    <property type="entry name" value="ANKYRIN REPEAT-CONTAINING PROTEIN-RELATED"/>
    <property type="match status" value="1"/>
</dbReference>
<evidence type="ECO:0000256" key="3">
    <source>
        <dbReference type="PROSITE-ProRule" id="PRU00023"/>
    </source>
</evidence>
<dbReference type="InterPro" id="IPR036770">
    <property type="entry name" value="Ankyrin_rpt-contain_sf"/>
</dbReference>
<feature type="repeat" description="ANK" evidence="3">
    <location>
        <begin position="1413"/>
        <end position="1436"/>
    </location>
</feature>
<keyword evidence="1" id="KW-0677">Repeat</keyword>
<comment type="caution">
    <text evidence="5">The sequence shown here is derived from an EMBL/GenBank/DDBJ whole genome shotgun (WGS) entry which is preliminary data.</text>
</comment>
<organism evidence="5 6">
    <name type="scientific">Aspergillus nomiae NRRL (strain ATCC 15546 / NRRL 13137 / CBS 260.88 / M93)</name>
    <dbReference type="NCBI Taxonomy" id="1509407"/>
    <lineage>
        <taxon>Eukaryota</taxon>
        <taxon>Fungi</taxon>
        <taxon>Dikarya</taxon>
        <taxon>Ascomycota</taxon>
        <taxon>Pezizomycotina</taxon>
        <taxon>Eurotiomycetes</taxon>
        <taxon>Eurotiomycetidae</taxon>
        <taxon>Eurotiales</taxon>
        <taxon>Aspergillaceae</taxon>
        <taxon>Aspergillus</taxon>
        <taxon>Aspergillus subgen. Circumdati</taxon>
    </lineage>
</organism>
<protein>
    <recommendedName>
        <fullName evidence="4">Nephrocystin 3-like N-terminal domain-containing protein</fullName>
    </recommendedName>
</protein>
<keyword evidence="2 3" id="KW-0040">ANK repeat</keyword>
<evidence type="ECO:0000313" key="5">
    <source>
        <dbReference type="EMBL" id="KNG84928.1"/>
    </source>
</evidence>
<dbReference type="PANTHER" id="PTHR24198">
    <property type="entry name" value="ANKYRIN REPEAT AND PROTEIN KINASE DOMAIN-CONTAINING PROTEIN"/>
    <property type="match status" value="1"/>
</dbReference>
<gene>
    <name evidence="5" type="ORF">ANOM_006408</name>
</gene>
<name>A0A0L1J0M2_ASPN3</name>
<dbReference type="Pfam" id="PF12796">
    <property type="entry name" value="Ank_2"/>
    <property type="match status" value="4"/>
</dbReference>
<dbReference type="Gene3D" id="1.25.40.20">
    <property type="entry name" value="Ankyrin repeat-containing domain"/>
    <property type="match status" value="3"/>
</dbReference>
<accession>A0A0L1J0M2</accession>
<proteinExistence type="predicted"/>
<sequence>MYGLHITNRPASSSNYLVIAIHGIGGEGNDTWDTLPGGASGYVRWFEHQNAQVAMYSYPVKDGKRNIFTREGLRSEAVRLLQAISDLNRGRDLRLLFVGHDVGGTLIKEALTEAAFGDPKFRSIFSSTFALVNQDFTEANSQQYIFIWNVSSMSKNDEERVFDSPETQMSFYSAWEGYQENRQNSHRDMSHEISRKAQNKIRELTLDRCEKLIQSQKFQDWDSSPGRPFLVVQNAPAAVAASMLWKNCLSNACSSDNPQRCLIQYFEFNEHDCRYNSVDCMLSTLLTEICCKYVKAFDALNQLSPSDGKSPRLNMEDQFSLLLEVLSMPTCPEIVWILVNLNENILQEHWLLDKFAVLTRGTEIKFKALLVNCKYFTDTSSVFQVLDYPATTYDHIDGVSGSGEQRGLDTPATEIIISNPALQIVGSKLNALLRSSSADPDLHRMLMEWLPFVNQNIVIALLDQTAAGDTIPKALVFQYILKSATEFLKATNKIQILQLIVLAFRPLTIQELLDLAHSTGWTYKSRVNSSQSEAIQLCPPGLLKLDGNEVHLGHPDLRDFILSSGEDITGVSFRGQAHAKTTELCLELILSSQARSLLGQYSPGEWEDMTGTEPRLHFLLYAVKYWPVHAKKGGMEYRSDCTALQTMLKDDSLLESWATAYSIFSKTFLRLGLQAGPMSIFAEHGLEGFLARAMASHARALWFGKDISTALVTAAACQQGTILRFLINKGKFDKGVLKDALSASLSLPDENIHYLLLDEILVRSESFNDISDICEKAVGLGHYVLVQELSTWCTRTDSQRGLGAALLRAASILENLEIVKSICNEQQNRISGADQIMSLGLSLKHRHHDTSVFLMETVLADLASDGQQHDSLSQESQQTERRDVQRILKDTVRSGQYRILQSFLGILEARDVRPESVEDLLQISIDHGKTACFECLFKAYFRKADKGMIDSIAMRGTSNMLQTVIKANAGLDKTILTHAIELAVKSDGGDFDLIKVLLKEIQNYVSHEVYRDPVTNLLGSAVQENKPKLAKMLIQAGADIDRKSLCSGSRTPLYQAASSGFEEIAVMLLEAKADPRADWKGWAPIHAAANHARILHSLLQFDVDINARTSDGSTALMLAVKWNQEACVDELLINHPHLHCTSNDGDSLLSSAARTGNPRLIFKLLDAGMDPSHPDVIESNKEQLHKCVEANDVKLLQRLLRYNLPIEHVDHDGRTPLNCIRGETNIEILRLLVYRGAFVNTIDAYDEAPLMTMVQTNNIPKAEFLLSRGATTDIRTSQGHTAFSSACLYGSLKMVQMLANNKASLDEVHDGTPFQFACLRDGDEKEKRAILKYLLDVVEVDRDQKSERWGNNLSLACLTADMEIIRNLVDRGVPVRGYDAMGRRPIHFALYRTIEHVQYLLENGADLFEKDILGRNALHFAVVSGRLDLVKFIIQRKPMLVNEEDCDGWTPLFWAVRECLRWQTSTAEPRCYYRGTQIPWCRNNDTRFWGGAYVDTVRASAILRLG</sequence>
<dbReference type="STRING" id="1509407.A0A0L1J0M2"/>
<dbReference type="SMART" id="SM00248">
    <property type="entry name" value="ANK"/>
    <property type="match status" value="15"/>
</dbReference>
<feature type="domain" description="Nephrocystin 3-like N-terminal" evidence="4">
    <location>
        <begin position="208"/>
        <end position="369"/>
    </location>
</feature>
<evidence type="ECO:0000256" key="2">
    <source>
        <dbReference type="ARBA" id="ARBA00023043"/>
    </source>
</evidence>
<dbReference type="SUPFAM" id="SSF48403">
    <property type="entry name" value="Ankyrin repeat"/>
    <property type="match status" value="2"/>
</dbReference>
<dbReference type="InterPro" id="IPR056884">
    <property type="entry name" value="NPHP3-like_N"/>
</dbReference>
<feature type="repeat" description="ANK" evidence="3">
    <location>
        <begin position="1212"/>
        <end position="1244"/>
    </location>
</feature>
<evidence type="ECO:0000259" key="4">
    <source>
        <dbReference type="Pfam" id="PF24883"/>
    </source>
</evidence>
<dbReference type="InterPro" id="IPR002110">
    <property type="entry name" value="Ankyrin_rpt"/>
</dbReference>
<dbReference type="RefSeq" id="XP_015405851.1">
    <property type="nucleotide sequence ID" value="XM_015551664.1"/>
</dbReference>
<dbReference type="EMBL" id="JNOM01000181">
    <property type="protein sequence ID" value="KNG84928.1"/>
    <property type="molecule type" value="Genomic_DNA"/>
</dbReference>
<keyword evidence="6" id="KW-1185">Reference proteome</keyword>
<dbReference type="GeneID" id="26808212"/>
<dbReference type="PROSITE" id="PS50297">
    <property type="entry name" value="ANK_REP_REGION"/>
    <property type="match status" value="1"/>
</dbReference>
<dbReference type="InterPro" id="IPR029058">
    <property type="entry name" value="AB_hydrolase_fold"/>
</dbReference>